<evidence type="ECO:0008006" key="3">
    <source>
        <dbReference type="Google" id="ProtNLM"/>
    </source>
</evidence>
<protein>
    <recommendedName>
        <fullName evidence="3">Helix-turn-helix domain-containing protein</fullName>
    </recommendedName>
</protein>
<sequence>MAHNNVNNKGRRIRGRFAHLPHAVMNHPVVSSLSHAQFRVLMLMAGQFDGHNNGALGLTAKQAANQGIGSERTFYSALAELERRGLIERTHPPSRVPPRPTMYALGWRGLDPTEYTRHQAAPSNVWMQWPGPEK</sequence>
<proteinExistence type="predicted"/>
<dbReference type="Proteomes" id="UP000315400">
    <property type="component" value="Unassembled WGS sequence"/>
</dbReference>
<reference evidence="1 2" key="1">
    <citation type="submission" date="2019-06" db="EMBL/GenBank/DDBJ databases">
        <title>Metagenome assembled Genome of Spiribacter salinus SL48-SHIP from the microbial mat of Salt Lake 48 (Novosibirsk region, Russia).</title>
        <authorList>
            <person name="Shipova A."/>
            <person name="Rozanov A.S."/>
            <person name="Bryanskaya A.V."/>
            <person name="Peltek S.E."/>
        </authorList>
    </citation>
    <scope>NUCLEOTIDE SEQUENCE [LARGE SCALE GENOMIC DNA]</scope>
    <source>
        <strain evidence="1">SL48-SHIP-2</strain>
    </source>
</reference>
<accession>A0A540VNG1</accession>
<gene>
    <name evidence="1" type="ORF">FKY71_14740</name>
</gene>
<dbReference type="EMBL" id="VIFK01000239">
    <property type="protein sequence ID" value="TQE98268.1"/>
    <property type="molecule type" value="Genomic_DNA"/>
</dbReference>
<evidence type="ECO:0000313" key="2">
    <source>
        <dbReference type="Proteomes" id="UP000315400"/>
    </source>
</evidence>
<comment type="caution">
    <text evidence="1">The sequence shown here is derived from an EMBL/GenBank/DDBJ whole genome shotgun (WGS) entry which is preliminary data.</text>
</comment>
<organism evidence="1 2">
    <name type="scientific">Spiribacter salinus</name>
    <dbReference type="NCBI Taxonomy" id="1335746"/>
    <lineage>
        <taxon>Bacteria</taxon>
        <taxon>Pseudomonadati</taxon>
        <taxon>Pseudomonadota</taxon>
        <taxon>Gammaproteobacteria</taxon>
        <taxon>Chromatiales</taxon>
        <taxon>Ectothiorhodospiraceae</taxon>
        <taxon>Spiribacter</taxon>
    </lineage>
</organism>
<name>A0A540VNG1_9GAMM</name>
<evidence type="ECO:0000313" key="1">
    <source>
        <dbReference type="EMBL" id="TQE98268.1"/>
    </source>
</evidence>
<dbReference type="AlphaFoldDB" id="A0A540VNG1"/>